<dbReference type="InterPro" id="IPR051916">
    <property type="entry name" value="GPI-anchor_lipid_remodeler"/>
</dbReference>
<feature type="domain" description="Endonuclease/exonuclease/phosphatase" evidence="1">
    <location>
        <begin position="4"/>
        <end position="253"/>
    </location>
</feature>
<dbReference type="InterPro" id="IPR036691">
    <property type="entry name" value="Endo/exonu/phosph_ase_sf"/>
</dbReference>
<dbReference type="PANTHER" id="PTHR14859:SF1">
    <property type="entry name" value="PGAP2-INTERACTING PROTEIN"/>
    <property type="match status" value="1"/>
</dbReference>
<dbReference type="SUPFAM" id="SSF56219">
    <property type="entry name" value="DNase I-like"/>
    <property type="match status" value="1"/>
</dbReference>
<name>A0ABT6R1K2_9BACL</name>
<accession>A0ABT6R1K2</accession>
<evidence type="ECO:0000313" key="2">
    <source>
        <dbReference type="EMBL" id="MDI3234678.1"/>
    </source>
</evidence>
<protein>
    <submittedName>
        <fullName evidence="2">Endonuclease/exonuclease/phosphatase family protein</fullName>
    </submittedName>
</protein>
<keyword evidence="3" id="KW-1185">Reference proteome</keyword>
<gene>
    <name evidence="2" type="ORF">QK289_06635</name>
</gene>
<dbReference type="EMBL" id="JASBQV010000007">
    <property type="protein sequence ID" value="MDI3234678.1"/>
    <property type="molecule type" value="Genomic_DNA"/>
</dbReference>
<dbReference type="CDD" id="cd09079">
    <property type="entry name" value="RgfB-like"/>
    <property type="match status" value="1"/>
</dbReference>
<sequence>MRLLTLNCHSWQEEQQLDKLNQIVTQIIQQDYDVIALQEVSQLMDTPILYDNVREDNFVYLIQQALLEHGMNYSFVWDFSHIGYDAYEEGLAILTKHPILKSDTYYISRSQDTMDWKSRKIVRATIDVAGTQITFNSCHLGWWEDADEPFSEQFNHLIARMDPLEWTLFLGDFNNDALERGTGYDYMMQRGLHDVFLLAQETVGVETVEGKIDGWEENQKGLRIDLVLSNRKIDVDRVGVVFDGVFAPVVSDHFGVEVDISIQKEPI</sequence>
<keyword evidence="2" id="KW-0255">Endonuclease</keyword>
<organism evidence="2 3">
    <name type="scientific">Exiguobacterium antarcticum</name>
    <dbReference type="NCBI Taxonomy" id="132920"/>
    <lineage>
        <taxon>Bacteria</taxon>
        <taxon>Bacillati</taxon>
        <taxon>Bacillota</taxon>
        <taxon>Bacilli</taxon>
        <taxon>Bacillales</taxon>
        <taxon>Bacillales Family XII. Incertae Sedis</taxon>
        <taxon>Exiguobacterium</taxon>
    </lineage>
</organism>
<comment type="caution">
    <text evidence="2">The sequence shown here is derived from an EMBL/GenBank/DDBJ whole genome shotgun (WGS) entry which is preliminary data.</text>
</comment>
<dbReference type="Gene3D" id="3.60.10.10">
    <property type="entry name" value="Endonuclease/exonuclease/phosphatase"/>
    <property type="match status" value="1"/>
</dbReference>
<keyword evidence="2" id="KW-0378">Hydrolase</keyword>
<dbReference type="Pfam" id="PF03372">
    <property type="entry name" value="Exo_endo_phos"/>
    <property type="match status" value="1"/>
</dbReference>
<keyword evidence="2" id="KW-0540">Nuclease</keyword>
<evidence type="ECO:0000313" key="3">
    <source>
        <dbReference type="Proteomes" id="UP001243286"/>
    </source>
</evidence>
<dbReference type="Proteomes" id="UP001243286">
    <property type="component" value="Unassembled WGS sequence"/>
</dbReference>
<evidence type="ECO:0000259" key="1">
    <source>
        <dbReference type="Pfam" id="PF03372"/>
    </source>
</evidence>
<dbReference type="InterPro" id="IPR005135">
    <property type="entry name" value="Endo/exonuclease/phosphatase"/>
</dbReference>
<proteinExistence type="predicted"/>
<dbReference type="RefSeq" id="WP_282355591.1">
    <property type="nucleotide sequence ID" value="NZ_JASBQV010000007.1"/>
</dbReference>
<reference evidence="2 3" key="1">
    <citation type="submission" date="2023-04" db="EMBL/GenBank/DDBJ databases">
        <title>Antarctic isolates genomes.</title>
        <authorList>
            <person name="Dimov S.G."/>
        </authorList>
    </citation>
    <scope>NUCLEOTIDE SEQUENCE [LARGE SCALE GENOMIC DNA]</scope>
    <source>
        <strain evidence="2 3">AL19</strain>
    </source>
</reference>
<dbReference type="GO" id="GO:0004519">
    <property type="term" value="F:endonuclease activity"/>
    <property type="evidence" value="ECO:0007669"/>
    <property type="project" value="UniProtKB-KW"/>
</dbReference>
<dbReference type="PANTHER" id="PTHR14859">
    <property type="entry name" value="CALCOFLUOR WHITE HYPERSENSITIVE PROTEIN PRECURSOR"/>
    <property type="match status" value="1"/>
</dbReference>